<dbReference type="PANTHER" id="PTHR31446">
    <property type="entry name" value="ACID PHOSPHATASE/VANADIUM-DEPENDENT HALOPEROXIDASE-RELATED PROTEIN"/>
    <property type="match status" value="1"/>
</dbReference>
<evidence type="ECO:0008006" key="4">
    <source>
        <dbReference type="Google" id="ProtNLM"/>
    </source>
</evidence>
<evidence type="ECO:0000313" key="3">
    <source>
        <dbReference type="Proteomes" id="UP000242592"/>
    </source>
</evidence>
<dbReference type="Proteomes" id="UP000242592">
    <property type="component" value="Unassembled WGS sequence"/>
</dbReference>
<dbReference type="EMBL" id="FQXN01000001">
    <property type="protein sequence ID" value="SHH16274.1"/>
    <property type="molecule type" value="Genomic_DNA"/>
</dbReference>
<dbReference type="AlphaFoldDB" id="A0A1M5QQ94"/>
<feature type="transmembrane region" description="Helical" evidence="1">
    <location>
        <begin position="67"/>
        <end position="83"/>
    </location>
</feature>
<organism evidence="2 3">
    <name type="scientific">Thermosipho atlanticus DSM 15807</name>
    <dbReference type="NCBI Taxonomy" id="1123380"/>
    <lineage>
        <taxon>Bacteria</taxon>
        <taxon>Thermotogati</taxon>
        <taxon>Thermotogota</taxon>
        <taxon>Thermotogae</taxon>
        <taxon>Thermotogales</taxon>
        <taxon>Fervidobacteriaceae</taxon>
        <taxon>Thermosipho</taxon>
    </lineage>
</organism>
<dbReference type="STRING" id="1123380.SAMN02745199_0081"/>
<feature type="transmembrane region" description="Helical" evidence="1">
    <location>
        <begin position="6"/>
        <end position="27"/>
    </location>
</feature>
<proteinExistence type="predicted"/>
<keyword evidence="1" id="KW-0812">Transmembrane</keyword>
<feature type="transmembrane region" description="Helical" evidence="1">
    <location>
        <begin position="34"/>
        <end position="55"/>
    </location>
</feature>
<feature type="transmembrane region" description="Helical" evidence="1">
    <location>
        <begin position="95"/>
        <end position="112"/>
    </location>
</feature>
<accession>A0A1M5QQ94</accession>
<dbReference type="InterPro" id="IPR003832">
    <property type="entry name" value="DUF212"/>
</dbReference>
<evidence type="ECO:0000313" key="2">
    <source>
        <dbReference type="EMBL" id="SHH16274.1"/>
    </source>
</evidence>
<reference evidence="3" key="1">
    <citation type="submission" date="2016-11" db="EMBL/GenBank/DDBJ databases">
        <authorList>
            <person name="Varghese N."/>
            <person name="Submissions S."/>
        </authorList>
    </citation>
    <scope>NUCLEOTIDE SEQUENCE [LARGE SCALE GENOMIC DNA]</scope>
    <source>
        <strain evidence="3">DSM 15807</strain>
    </source>
</reference>
<dbReference type="OrthoDB" id="46473at2"/>
<keyword evidence="1" id="KW-0472">Membrane</keyword>
<gene>
    <name evidence="2" type="ORF">SAMN02745199_0081</name>
</gene>
<dbReference type="PANTHER" id="PTHR31446:SF29">
    <property type="entry name" value="ACID PHOSPHATASE_VANADIUM-DEPENDENT HALOPEROXIDASE-RELATED PROTEIN"/>
    <property type="match status" value="1"/>
</dbReference>
<dbReference type="RefSeq" id="WP_073070907.1">
    <property type="nucleotide sequence ID" value="NZ_FQXN01000001.1"/>
</dbReference>
<sequence length="113" mass="12098">MLDLFKNIPLLAAVLGFLFSQFIKVIIYRDIKAFGRYGGMPSAHISTISALAWAIARTTGYDSPHTAIAAIFLAVTASDAVGLRRKVDPNSGHTMAEAIAGFILGMLIAFIIT</sequence>
<keyword evidence="3" id="KW-1185">Reference proteome</keyword>
<protein>
    <recommendedName>
        <fullName evidence="4">Acid phosphatase</fullName>
    </recommendedName>
</protein>
<dbReference type="Pfam" id="PF02681">
    <property type="entry name" value="DUF212"/>
    <property type="match status" value="1"/>
</dbReference>
<evidence type="ECO:0000256" key="1">
    <source>
        <dbReference type="SAM" id="Phobius"/>
    </source>
</evidence>
<keyword evidence="1" id="KW-1133">Transmembrane helix</keyword>
<name>A0A1M5QQ94_9BACT</name>